<sequence>MKKRYIFLVIFTLFFIWIMIPHKYVTKLEWDSPINADKLMKTGDYYFMCKENFGYLIKKDKPTISIKGKDVEIYSSVDNGRKKIISDYISDGNWLDGFEYKGTELKDTGRLSYDLYTKKLDKEYSLLILDRIYNGKNNVTVILAESNIHEEYEKTYSELISLAKERCKKIGIDE</sequence>
<keyword evidence="1" id="KW-0472">Membrane</keyword>
<feature type="transmembrane region" description="Helical" evidence="1">
    <location>
        <begin position="5"/>
        <end position="25"/>
    </location>
</feature>
<organism evidence="2 3">
    <name type="scientific">Photobacterium kishitanii</name>
    <dbReference type="NCBI Taxonomy" id="318456"/>
    <lineage>
        <taxon>Bacteria</taxon>
        <taxon>Pseudomonadati</taxon>
        <taxon>Pseudomonadota</taxon>
        <taxon>Gammaproteobacteria</taxon>
        <taxon>Vibrionales</taxon>
        <taxon>Vibrionaceae</taxon>
        <taxon>Photobacterium</taxon>
    </lineage>
</organism>
<name>A0AAX0YPP1_9GAMM</name>
<protein>
    <submittedName>
        <fullName evidence="2">Uncharacterized protein</fullName>
    </submittedName>
</protein>
<keyword evidence="1" id="KW-0812">Transmembrane</keyword>
<gene>
    <name evidence="2" type="ORF">C0W53_18705</name>
</gene>
<proteinExistence type="predicted"/>
<dbReference type="Proteomes" id="UP000240728">
    <property type="component" value="Unassembled WGS sequence"/>
</dbReference>
<evidence type="ECO:0000256" key="1">
    <source>
        <dbReference type="SAM" id="Phobius"/>
    </source>
</evidence>
<accession>A0AAX0YPP1</accession>
<comment type="caution">
    <text evidence="2">The sequence shown here is derived from an EMBL/GenBank/DDBJ whole genome shotgun (WGS) entry which is preliminary data.</text>
</comment>
<keyword evidence="1" id="KW-1133">Transmembrane helix</keyword>
<reference evidence="2 3" key="1">
    <citation type="submission" date="2018-01" db="EMBL/GenBank/DDBJ databases">
        <title>Whole genome sequencing of Histamine producing bacteria.</title>
        <authorList>
            <person name="Butler K."/>
        </authorList>
    </citation>
    <scope>NUCLEOTIDE SEQUENCE [LARGE SCALE GENOMIC DNA]</scope>
    <source>
        <strain evidence="2 3">A1-4</strain>
    </source>
</reference>
<evidence type="ECO:0000313" key="2">
    <source>
        <dbReference type="EMBL" id="PSX43450.1"/>
    </source>
</evidence>
<dbReference type="AlphaFoldDB" id="A0AAX0YPP1"/>
<dbReference type="EMBL" id="PYOZ01000016">
    <property type="protein sequence ID" value="PSX43450.1"/>
    <property type="molecule type" value="Genomic_DNA"/>
</dbReference>
<keyword evidence="3" id="KW-1185">Reference proteome</keyword>
<dbReference type="RefSeq" id="WP_045044066.1">
    <property type="nucleotide sequence ID" value="NZ_JZTB01000052.1"/>
</dbReference>
<evidence type="ECO:0000313" key="3">
    <source>
        <dbReference type="Proteomes" id="UP000240728"/>
    </source>
</evidence>